<reference evidence="1" key="3">
    <citation type="submission" date="2015-04" db="UniProtKB">
        <authorList>
            <consortium name="EnsemblPlants"/>
        </authorList>
    </citation>
    <scope>IDENTIFICATION</scope>
</reference>
<reference evidence="1 2" key="1">
    <citation type="submission" date="2012-08" db="EMBL/GenBank/DDBJ databases">
        <title>Oryza genome evolution.</title>
        <authorList>
            <person name="Wing R.A."/>
        </authorList>
    </citation>
    <scope>NUCLEOTIDE SEQUENCE</scope>
</reference>
<protein>
    <submittedName>
        <fullName evidence="1">Uncharacterized protein</fullName>
    </submittedName>
</protein>
<dbReference type="Gramene" id="LPERR05G22730.1">
    <property type="protein sequence ID" value="LPERR05G22730.1"/>
    <property type="gene ID" value="LPERR05G22730"/>
</dbReference>
<accession>A0A0D9WK64</accession>
<sequence>MHVEISITACLGYEFTAASSPLFRPHPLLRPPPLPPPPPTPPGRRWAEAAMSTVAAGGSTMTEASAAISASTEAGDAGSGIQARLPRTIFIVVVVAATTWMAGGGRERPADVARRFRRLGSAPPDLRRRRLHAIGSGDWAELGRWWRARWGRGRRRSGGTSRRMMMAKVGMESVDVDGGEQAELAHAVQKESAERQQLARRCSPAPDLLGPKPVPINRCRWTRTVTSGSCPLPKTPLQ</sequence>
<dbReference type="HOGENOM" id="CLU_101942_0_0_1"/>
<name>A0A0D9WK64_9ORYZ</name>
<proteinExistence type="predicted"/>
<evidence type="ECO:0000313" key="2">
    <source>
        <dbReference type="Proteomes" id="UP000032180"/>
    </source>
</evidence>
<keyword evidence="2" id="KW-1185">Reference proteome</keyword>
<dbReference type="EnsemblPlants" id="LPERR05G22730.1">
    <property type="protein sequence ID" value="LPERR05G22730.1"/>
    <property type="gene ID" value="LPERR05G22730"/>
</dbReference>
<reference evidence="2" key="2">
    <citation type="submission" date="2013-12" db="EMBL/GenBank/DDBJ databases">
        <authorList>
            <person name="Yu Y."/>
            <person name="Lee S."/>
            <person name="de Baynast K."/>
            <person name="Wissotski M."/>
            <person name="Liu L."/>
            <person name="Talag J."/>
            <person name="Goicoechea J."/>
            <person name="Angelova A."/>
            <person name="Jetty R."/>
            <person name="Kudrna D."/>
            <person name="Golser W."/>
            <person name="Rivera L."/>
            <person name="Zhang J."/>
            <person name="Wing R."/>
        </authorList>
    </citation>
    <scope>NUCLEOTIDE SEQUENCE</scope>
</reference>
<dbReference type="AlphaFoldDB" id="A0A0D9WK64"/>
<evidence type="ECO:0000313" key="1">
    <source>
        <dbReference type="EnsemblPlants" id="LPERR05G22730.1"/>
    </source>
</evidence>
<dbReference type="Proteomes" id="UP000032180">
    <property type="component" value="Chromosome 5"/>
</dbReference>
<organism evidence="1 2">
    <name type="scientific">Leersia perrieri</name>
    <dbReference type="NCBI Taxonomy" id="77586"/>
    <lineage>
        <taxon>Eukaryota</taxon>
        <taxon>Viridiplantae</taxon>
        <taxon>Streptophyta</taxon>
        <taxon>Embryophyta</taxon>
        <taxon>Tracheophyta</taxon>
        <taxon>Spermatophyta</taxon>
        <taxon>Magnoliopsida</taxon>
        <taxon>Liliopsida</taxon>
        <taxon>Poales</taxon>
        <taxon>Poaceae</taxon>
        <taxon>BOP clade</taxon>
        <taxon>Oryzoideae</taxon>
        <taxon>Oryzeae</taxon>
        <taxon>Oryzinae</taxon>
        <taxon>Leersia</taxon>
    </lineage>
</organism>